<evidence type="ECO:0000256" key="1">
    <source>
        <dbReference type="SAM" id="MobiDB-lite"/>
    </source>
</evidence>
<reference evidence="3" key="1">
    <citation type="submission" date="2023-03" db="EMBL/GenBank/DDBJ databases">
        <title>Massive genome expansion in bonnet fungi (Mycena s.s.) driven by repeated elements and novel gene families across ecological guilds.</title>
        <authorList>
            <consortium name="Lawrence Berkeley National Laboratory"/>
            <person name="Harder C.B."/>
            <person name="Miyauchi S."/>
            <person name="Viragh M."/>
            <person name="Kuo A."/>
            <person name="Thoen E."/>
            <person name="Andreopoulos B."/>
            <person name="Lu D."/>
            <person name="Skrede I."/>
            <person name="Drula E."/>
            <person name="Henrissat B."/>
            <person name="Morin E."/>
            <person name="Kohler A."/>
            <person name="Barry K."/>
            <person name="LaButti K."/>
            <person name="Morin E."/>
            <person name="Salamov A."/>
            <person name="Lipzen A."/>
            <person name="Mereny Z."/>
            <person name="Hegedus B."/>
            <person name="Baldrian P."/>
            <person name="Stursova M."/>
            <person name="Weitz H."/>
            <person name="Taylor A."/>
            <person name="Grigoriev I.V."/>
            <person name="Nagy L.G."/>
            <person name="Martin F."/>
            <person name="Kauserud H."/>
        </authorList>
    </citation>
    <scope>NUCLEOTIDE SEQUENCE</scope>
    <source>
        <strain evidence="3">CBHHK067</strain>
    </source>
</reference>
<feature type="transmembrane region" description="Helical" evidence="2">
    <location>
        <begin position="53"/>
        <end position="74"/>
    </location>
</feature>
<feature type="region of interest" description="Disordered" evidence="1">
    <location>
        <begin position="285"/>
        <end position="331"/>
    </location>
</feature>
<protein>
    <recommendedName>
        <fullName evidence="5">Proteophosphoglycan ppg4</fullName>
    </recommendedName>
</protein>
<feature type="compositionally biased region" description="Basic and acidic residues" evidence="1">
    <location>
        <begin position="285"/>
        <end position="306"/>
    </location>
</feature>
<evidence type="ECO:0000313" key="4">
    <source>
        <dbReference type="Proteomes" id="UP001221757"/>
    </source>
</evidence>
<feature type="region of interest" description="Disordered" evidence="1">
    <location>
        <begin position="104"/>
        <end position="124"/>
    </location>
</feature>
<feature type="compositionally biased region" description="Low complexity" evidence="1">
    <location>
        <begin position="319"/>
        <end position="331"/>
    </location>
</feature>
<evidence type="ECO:0000256" key="2">
    <source>
        <dbReference type="SAM" id="Phobius"/>
    </source>
</evidence>
<keyword evidence="2" id="KW-0472">Membrane</keyword>
<evidence type="ECO:0008006" key="5">
    <source>
        <dbReference type="Google" id="ProtNLM"/>
    </source>
</evidence>
<dbReference type="EMBL" id="JARKIE010000045">
    <property type="protein sequence ID" value="KAJ7693603.1"/>
    <property type="molecule type" value="Genomic_DNA"/>
</dbReference>
<feature type="transmembrane region" description="Helical" evidence="2">
    <location>
        <begin position="170"/>
        <end position="192"/>
    </location>
</feature>
<keyword evidence="2" id="KW-0812">Transmembrane</keyword>
<keyword evidence="2" id="KW-1133">Transmembrane helix</keyword>
<gene>
    <name evidence="3" type="ORF">B0H17DRAFT_1059137</name>
</gene>
<sequence length="331" mass="35899">MSSPSLVGGIALRTYDLPSSIFFAVAVVLFSLRASAAARPHTEALGLSEYMQATFALGFLSLAHIISTLVRGVLVNATLPLSASESGEGDAEQTAQPSIVSSDSLWKPSWASSPPPPTAGPTDDPRRRFWFRRWSGCMLALFLAGMIMASVAMSHLYAADATAASRRDQALRFASAAIGLVLVLSVGGMLLWARRNVPSVNQRAVRFLLTAIALLLLPPIYRLAVMRRTTPDIAAVDAAALNTLASKATFYVLHVLPEWIVVAMMAAFNVREICGIGFKGDERWRDETPEERAKRERKAREREMKRAAGKNASFELKESSSNTSTETNTLA</sequence>
<comment type="caution">
    <text evidence="3">The sequence shown here is derived from an EMBL/GenBank/DDBJ whole genome shotgun (WGS) entry which is preliminary data.</text>
</comment>
<name>A0AAD7GGC3_MYCRO</name>
<accession>A0AAD7GGC3</accession>
<organism evidence="3 4">
    <name type="scientific">Mycena rosella</name>
    <name type="common">Pink bonnet</name>
    <name type="synonym">Agaricus rosellus</name>
    <dbReference type="NCBI Taxonomy" id="1033263"/>
    <lineage>
        <taxon>Eukaryota</taxon>
        <taxon>Fungi</taxon>
        <taxon>Dikarya</taxon>
        <taxon>Basidiomycota</taxon>
        <taxon>Agaricomycotina</taxon>
        <taxon>Agaricomycetes</taxon>
        <taxon>Agaricomycetidae</taxon>
        <taxon>Agaricales</taxon>
        <taxon>Marasmiineae</taxon>
        <taxon>Mycenaceae</taxon>
        <taxon>Mycena</taxon>
    </lineage>
</organism>
<feature type="transmembrane region" description="Helical" evidence="2">
    <location>
        <begin position="204"/>
        <end position="221"/>
    </location>
</feature>
<dbReference type="AlphaFoldDB" id="A0AAD7GGC3"/>
<proteinExistence type="predicted"/>
<evidence type="ECO:0000313" key="3">
    <source>
        <dbReference type="EMBL" id="KAJ7693603.1"/>
    </source>
</evidence>
<keyword evidence="4" id="KW-1185">Reference proteome</keyword>
<feature type="transmembrane region" description="Helical" evidence="2">
    <location>
        <begin position="136"/>
        <end position="158"/>
    </location>
</feature>
<dbReference type="Proteomes" id="UP001221757">
    <property type="component" value="Unassembled WGS sequence"/>
</dbReference>